<dbReference type="Proteomes" id="UP000271700">
    <property type="component" value="Unassembled WGS sequence"/>
</dbReference>
<proteinExistence type="predicted"/>
<dbReference type="STRING" id="981384.GCA_000192475_04314"/>
<organism evidence="1 2">
    <name type="scientific">Ruegeria conchae</name>
    <dbReference type="NCBI Taxonomy" id="981384"/>
    <lineage>
        <taxon>Bacteria</taxon>
        <taxon>Pseudomonadati</taxon>
        <taxon>Pseudomonadota</taxon>
        <taxon>Alphaproteobacteria</taxon>
        <taxon>Rhodobacterales</taxon>
        <taxon>Roseobacteraceae</taxon>
        <taxon>Ruegeria</taxon>
    </lineage>
</organism>
<comment type="caution">
    <text evidence="1">The sequence shown here is derived from an EMBL/GenBank/DDBJ whole genome shotgun (WGS) entry which is preliminary data.</text>
</comment>
<dbReference type="AlphaFoldDB" id="A0A497ZH58"/>
<reference evidence="1 2" key="1">
    <citation type="submission" date="2018-10" db="EMBL/GenBank/DDBJ databases">
        <title>Genomic Encyclopedia of Archaeal and Bacterial Type Strains, Phase II (KMG-II): from individual species to whole genera.</title>
        <authorList>
            <person name="Goeker M."/>
        </authorList>
    </citation>
    <scope>NUCLEOTIDE SEQUENCE [LARGE SCALE GENOMIC DNA]</scope>
    <source>
        <strain evidence="1 2">DSM 29317</strain>
    </source>
</reference>
<name>A0A497ZH58_9RHOB</name>
<protein>
    <submittedName>
        <fullName evidence="1">Uncharacterized protein</fullName>
    </submittedName>
</protein>
<gene>
    <name evidence="1" type="ORF">CLV75_1708</name>
</gene>
<evidence type="ECO:0000313" key="2">
    <source>
        <dbReference type="Proteomes" id="UP000271700"/>
    </source>
</evidence>
<accession>A0A497ZH58</accession>
<keyword evidence="2" id="KW-1185">Reference proteome</keyword>
<sequence>MMLPFDTALLRHLAARHRPSLPRPRAEPLGRAITMPNWLVILVLRLTAQGGRA</sequence>
<evidence type="ECO:0000313" key="1">
    <source>
        <dbReference type="EMBL" id="RLK08040.1"/>
    </source>
</evidence>
<dbReference type="EMBL" id="RCCT01000002">
    <property type="protein sequence ID" value="RLK08040.1"/>
    <property type="molecule type" value="Genomic_DNA"/>
</dbReference>
<dbReference type="RefSeq" id="WP_010437527.1">
    <property type="nucleotide sequence ID" value="NZ_AEYW01000001.1"/>
</dbReference>